<evidence type="ECO:0000256" key="3">
    <source>
        <dbReference type="ARBA" id="ARBA00017876"/>
    </source>
</evidence>
<protein>
    <recommendedName>
        <fullName evidence="3 11">Protein-export membrane protein SecG</fullName>
    </recommendedName>
</protein>
<dbReference type="NCBIfam" id="TIGR00810">
    <property type="entry name" value="secG"/>
    <property type="match status" value="1"/>
</dbReference>
<feature type="transmembrane region" description="Helical" evidence="11">
    <location>
        <begin position="58"/>
        <end position="77"/>
    </location>
</feature>
<dbReference type="InterPro" id="IPR004692">
    <property type="entry name" value="SecG"/>
</dbReference>
<name>A0ABR9D6Z8_9GAMM</name>
<proteinExistence type="inferred from homology"/>
<comment type="function">
    <text evidence="11">Involved in protein export. Participates in an early event of protein translocation.</text>
</comment>
<evidence type="ECO:0000256" key="1">
    <source>
        <dbReference type="ARBA" id="ARBA00004651"/>
    </source>
</evidence>
<dbReference type="PANTHER" id="PTHR34182">
    <property type="entry name" value="PROTEIN-EXPORT MEMBRANE PROTEIN SECG"/>
    <property type="match status" value="1"/>
</dbReference>
<evidence type="ECO:0000256" key="4">
    <source>
        <dbReference type="ARBA" id="ARBA00022448"/>
    </source>
</evidence>
<evidence type="ECO:0000256" key="11">
    <source>
        <dbReference type="RuleBase" id="RU365087"/>
    </source>
</evidence>
<dbReference type="EMBL" id="JACXSS010000001">
    <property type="protein sequence ID" value="MBD9357682.1"/>
    <property type="molecule type" value="Genomic_DNA"/>
</dbReference>
<comment type="caution">
    <text evidence="12">The sequence shown here is derived from an EMBL/GenBank/DDBJ whole genome shotgun (WGS) entry which is preliminary data.</text>
</comment>
<dbReference type="Proteomes" id="UP000652176">
    <property type="component" value="Unassembled WGS sequence"/>
</dbReference>
<evidence type="ECO:0000313" key="12">
    <source>
        <dbReference type="EMBL" id="MBD9357682.1"/>
    </source>
</evidence>
<organism evidence="12 13">
    <name type="scientific">Methylomonas albis</name>
    <dbReference type="NCBI Taxonomy" id="1854563"/>
    <lineage>
        <taxon>Bacteria</taxon>
        <taxon>Pseudomonadati</taxon>
        <taxon>Pseudomonadota</taxon>
        <taxon>Gammaproteobacteria</taxon>
        <taxon>Methylococcales</taxon>
        <taxon>Methylococcaceae</taxon>
        <taxon>Methylomonas</taxon>
    </lineage>
</organism>
<keyword evidence="7 11" id="KW-0653">Protein transport</keyword>
<evidence type="ECO:0000313" key="13">
    <source>
        <dbReference type="Proteomes" id="UP000652176"/>
    </source>
</evidence>
<dbReference type="Pfam" id="PF03840">
    <property type="entry name" value="SecG"/>
    <property type="match status" value="1"/>
</dbReference>
<keyword evidence="9 11" id="KW-0811">Translocation</keyword>
<evidence type="ECO:0000256" key="10">
    <source>
        <dbReference type="ARBA" id="ARBA00023136"/>
    </source>
</evidence>
<keyword evidence="5 11" id="KW-1003">Cell membrane</keyword>
<dbReference type="PANTHER" id="PTHR34182:SF1">
    <property type="entry name" value="PROTEIN-EXPORT MEMBRANE PROTEIN SECG"/>
    <property type="match status" value="1"/>
</dbReference>
<evidence type="ECO:0000256" key="5">
    <source>
        <dbReference type="ARBA" id="ARBA00022475"/>
    </source>
</evidence>
<comment type="similarity">
    <text evidence="2 11">Belongs to the SecG family.</text>
</comment>
<dbReference type="PRINTS" id="PR01651">
    <property type="entry name" value="SECGEXPORT"/>
</dbReference>
<feature type="transmembrane region" description="Helical" evidence="11">
    <location>
        <begin position="5"/>
        <end position="23"/>
    </location>
</feature>
<keyword evidence="8 11" id="KW-1133">Transmembrane helix</keyword>
<keyword evidence="4 11" id="KW-0813">Transport</keyword>
<evidence type="ECO:0000256" key="8">
    <source>
        <dbReference type="ARBA" id="ARBA00022989"/>
    </source>
</evidence>
<evidence type="ECO:0000256" key="6">
    <source>
        <dbReference type="ARBA" id="ARBA00022692"/>
    </source>
</evidence>
<reference evidence="12 13" key="1">
    <citation type="submission" date="2020-09" db="EMBL/GenBank/DDBJ databases">
        <title>Methylomonas albis sp. nov. and Methylomonas fluvii sp. nov.: Two cold-adapted methanotrophs from the River Elbe and an amended description of Methylovulum psychrotolerans strain Eb1.</title>
        <authorList>
            <person name="Bussmann I.K."/>
            <person name="Klings K.-W."/>
            <person name="Warnstedt J."/>
            <person name="Hoppert M."/>
            <person name="Saborowski A."/>
            <person name="Horn F."/>
            <person name="Liebner S."/>
        </authorList>
    </citation>
    <scope>NUCLEOTIDE SEQUENCE [LARGE SCALE GENOMIC DNA]</scope>
    <source>
        <strain evidence="12 13">EbA</strain>
    </source>
</reference>
<keyword evidence="10 11" id="KW-0472">Membrane</keyword>
<keyword evidence="13" id="KW-1185">Reference proteome</keyword>
<sequence>MLYQIIIIIHIFLGIGIVGLVLMQQGKGADAGATFGGGASGSVFGAQGSASFLSRTTAIFATLFFITSLGLAVLSGYQGKKADVMDAVSVPAAEPVKSDVPLTQGMPADGSLPIQDLTLPEAPAIKEVEKPAVK</sequence>
<dbReference type="RefSeq" id="WP_192375944.1">
    <property type="nucleotide sequence ID" value="NZ_CAJHIV010000001.1"/>
</dbReference>
<gene>
    <name evidence="12" type="primary">secG</name>
    <name evidence="12" type="ORF">IE877_17725</name>
</gene>
<evidence type="ECO:0000256" key="7">
    <source>
        <dbReference type="ARBA" id="ARBA00022927"/>
    </source>
</evidence>
<accession>A0ABR9D6Z8</accession>
<comment type="subcellular location">
    <subcellularLocation>
        <location evidence="1 11">Cell membrane</location>
        <topology evidence="1 11">Multi-pass membrane protein</topology>
    </subcellularLocation>
</comment>
<keyword evidence="6 11" id="KW-0812">Transmembrane</keyword>
<evidence type="ECO:0000256" key="2">
    <source>
        <dbReference type="ARBA" id="ARBA00008445"/>
    </source>
</evidence>
<evidence type="ECO:0000256" key="9">
    <source>
        <dbReference type="ARBA" id="ARBA00023010"/>
    </source>
</evidence>